<dbReference type="PANTHER" id="PTHR43625">
    <property type="entry name" value="AFLATOXIN B1 ALDEHYDE REDUCTASE"/>
    <property type="match status" value="1"/>
</dbReference>
<dbReference type="PANTHER" id="PTHR43625:SF40">
    <property type="entry name" value="ALDO-KETO REDUCTASE YAKC [NADP(+)]"/>
    <property type="match status" value="1"/>
</dbReference>
<dbReference type="EMBL" id="JBHSNS010000001">
    <property type="protein sequence ID" value="MFC5727717.1"/>
    <property type="molecule type" value="Genomic_DNA"/>
</dbReference>
<gene>
    <name evidence="3" type="ORF">ACFPQB_02215</name>
</gene>
<comment type="caution">
    <text evidence="3">The sequence shown here is derived from an EMBL/GenBank/DDBJ whole genome shotgun (WGS) entry which is preliminary data.</text>
</comment>
<feature type="domain" description="NADP-dependent oxidoreductase" evidence="2">
    <location>
        <begin position="25"/>
        <end position="317"/>
    </location>
</feature>
<evidence type="ECO:0000259" key="2">
    <source>
        <dbReference type="Pfam" id="PF00248"/>
    </source>
</evidence>
<dbReference type="PROSITE" id="PS51257">
    <property type="entry name" value="PROKAR_LIPOPROTEIN"/>
    <property type="match status" value="1"/>
</dbReference>
<dbReference type="InterPro" id="IPR023210">
    <property type="entry name" value="NADP_OxRdtase_dom"/>
</dbReference>
<dbReference type="InterPro" id="IPR020471">
    <property type="entry name" value="AKR"/>
</dbReference>
<accession>A0ABW0ZCD1</accession>
<dbReference type="InterPro" id="IPR050791">
    <property type="entry name" value="Aldo-Keto_reductase"/>
</dbReference>
<keyword evidence="4" id="KW-1185">Reference proteome</keyword>
<dbReference type="SUPFAM" id="SSF51430">
    <property type="entry name" value="NAD(P)-linked oxidoreductase"/>
    <property type="match status" value="1"/>
</dbReference>
<sequence>MTITQRTQRTQRTLGTSAPLSVSALGLGCMGMSEFYGTPDQAAGAATIHRALDLGVTFLDTADMYGPFTNERLVGEAIRDRRDAVQLATKFGNERLPDGTRLGINGRPDYVRSACDASLQRLGVDHIDLYYQHRVDPTVPIEETVGAMKELVEAGKVRFLGLSEASAANIRRAHAVHPITALQSEYSLFTRDLEDEILPTLRELGIGLVPYSPLGRGMLTGTITPTSIADGDSRSTPYFPRFQGENLDANLALVDRVRTIAEAKGCTPGQLAVAWVLAQGDDVVPIPGTKRVRYLEENVAALDVTVDVDDLAALEQAVPRDAVAGARYGDMSPIDA</sequence>
<dbReference type="Gene3D" id="3.20.20.100">
    <property type="entry name" value="NADP-dependent oxidoreductase domain"/>
    <property type="match status" value="1"/>
</dbReference>
<dbReference type="PRINTS" id="PR00069">
    <property type="entry name" value="ALDKETRDTASE"/>
</dbReference>
<dbReference type="InterPro" id="IPR036812">
    <property type="entry name" value="NAD(P)_OxRdtase_dom_sf"/>
</dbReference>
<dbReference type="GO" id="GO:0016491">
    <property type="term" value="F:oxidoreductase activity"/>
    <property type="evidence" value="ECO:0007669"/>
    <property type="project" value="UniProtKB-KW"/>
</dbReference>
<evidence type="ECO:0000313" key="4">
    <source>
        <dbReference type="Proteomes" id="UP001596072"/>
    </source>
</evidence>
<proteinExistence type="predicted"/>
<dbReference type="RefSeq" id="WP_206056112.1">
    <property type="nucleotide sequence ID" value="NZ_JBHSNS010000001.1"/>
</dbReference>
<dbReference type="EC" id="1.1.1.-" evidence="3"/>
<dbReference type="CDD" id="cd19076">
    <property type="entry name" value="AKR_AKR13A_13D"/>
    <property type="match status" value="1"/>
</dbReference>
<protein>
    <submittedName>
        <fullName evidence="3">Aldo/keto reductase</fullName>
        <ecNumber evidence="3">1.1.1.-</ecNumber>
    </submittedName>
</protein>
<organism evidence="3 4">
    <name type="scientific">Nocardioides vastitatis</name>
    <dbReference type="NCBI Taxonomy" id="2568655"/>
    <lineage>
        <taxon>Bacteria</taxon>
        <taxon>Bacillati</taxon>
        <taxon>Actinomycetota</taxon>
        <taxon>Actinomycetes</taxon>
        <taxon>Propionibacteriales</taxon>
        <taxon>Nocardioidaceae</taxon>
        <taxon>Nocardioides</taxon>
    </lineage>
</organism>
<keyword evidence="1 3" id="KW-0560">Oxidoreductase</keyword>
<reference evidence="4" key="1">
    <citation type="journal article" date="2019" name="Int. J. Syst. Evol. Microbiol.">
        <title>The Global Catalogue of Microorganisms (GCM) 10K type strain sequencing project: providing services to taxonomists for standard genome sequencing and annotation.</title>
        <authorList>
            <consortium name="The Broad Institute Genomics Platform"/>
            <consortium name="The Broad Institute Genome Sequencing Center for Infectious Disease"/>
            <person name="Wu L."/>
            <person name="Ma J."/>
        </authorList>
    </citation>
    <scope>NUCLEOTIDE SEQUENCE [LARGE SCALE GENOMIC DNA]</scope>
    <source>
        <strain evidence="4">YIM 94188</strain>
    </source>
</reference>
<evidence type="ECO:0000256" key="1">
    <source>
        <dbReference type="ARBA" id="ARBA00023002"/>
    </source>
</evidence>
<name>A0ABW0ZCD1_9ACTN</name>
<dbReference type="Proteomes" id="UP001596072">
    <property type="component" value="Unassembled WGS sequence"/>
</dbReference>
<dbReference type="Pfam" id="PF00248">
    <property type="entry name" value="Aldo_ket_red"/>
    <property type="match status" value="1"/>
</dbReference>
<evidence type="ECO:0000313" key="3">
    <source>
        <dbReference type="EMBL" id="MFC5727717.1"/>
    </source>
</evidence>